<name>A0A0P6XKQ7_9CHLR</name>
<gene>
    <name evidence="2" type="ORF">ADN01_17390</name>
</gene>
<dbReference type="RefSeq" id="WP_062417045.1">
    <property type="nucleotide sequence ID" value="NZ_DF967974.1"/>
</dbReference>
<dbReference type="STRING" id="229921.ADN01_17390"/>
<evidence type="ECO:0000313" key="2">
    <source>
        <dbReference type="EMBL" id="KPL75621.1"/>
    </source>
</evidence>
<feature type="region of interest" description="Disordered" evidence="1">
    <location>
        <begin position="47"/>
        <end position="74"/>
    </location>
</feature>
<reference evidence="2 3" key="1">
    <citation type="submission" date="2015-07" db="EMBL/GenBank/DDBJ databases">
        <title>Genome sequence of Levilinea saccharolytica DSM 16555.</title>
        <authorList>
            <person name="Hemp J."/>
            <person name="Ward L.M."/>
            <person name="Pace L.A."/>
            <person name="Fischer W.W."/>
        </authorList>
    </citation>
    <scope>NUCLEOTIDE SEQUENCE [LARGE SCALE GENOMIC DNA]</scope>
    <source>
        <strain evidence="2 3">KIBI-1</strain>
    </source>
</reference>
<protein>
    <recommendedName>
        <fullName evidence="4">LysM domain-containing protein</fullName>
    </recommendedName>
</protein>
<evidence type="ECO:0008006" key="4">
    <source>
        <dbReference type="Google" id="ProtNLM"/>
    </source>
</evidence>
<evidence type="ECO:0000313" key="3">
    <source>
        <dbReference type="Proteomes" id="UP000050501"/>
    </source>
</evidence>
<dbReference type="AlphaFoldDB" id="A0A0P6XKQ7"/>
<sequence length="173" mass="18752">MAEEKKKNIFDRAVDALTNRDEKAAAEKAAAEAAEAKALLEKAQAEAEKAKAEAEAAKKAALDAAKKAEEERARQGMLLQQQRLAEQKAAAEKAAAEKAAAEAAAAAAAAAVIKHVWTKDDTYASLALKHYGKFTEPYWRLIYEHNKGIIGNHPNDIRVGLEIEIPPLPEELK</sequence>
<comment type="caution">
    <text evidence="2">The sequence shown here is derived from an EMBL/GenBank/DDBJ whole genome shotgun (WGS) entry which is preliminary data.</text>
</comment>
<evidence type="ECO:0000256" key="1">
    <source>
        <dbReference type="SAM" id="MobiDB-lite"/>
    </source>
</evidence>
<dbReference type="OrthoDB" id="167008at2"/>
<keyword evidence="3" id="KW-1185">Reference proteome</keyword>
<dbReference type="EMBL" id="LGCM01000065">
    <property type="protein sequence ID" value="KPL75621.1"/>
    <property type="molecule type" value="Genomic_DNA"/>
</dbReference>
<organism evidence="2 3">
    <name type="scientific">Levilinea saccharolytica</name>
    <dbReference type="NCBI Taxonomy" id="229921"/>
    <lineage>
        <taxon>Bacteria</taxon>
        <taxon>Bacillati</taxon>
        <taxon>Chloroflexota</taxon>
        <taxon>Anaerolineae</taxon>
        <taxon>Anaerolineales</taxon>
        <taxon>Anaerolineaceae</taxon>
        <taxon>Levilinea</taxon>
    </lineage>
</organism>
<accession>A0A0P6XKQ7</accession>
<proteinExistence type="predicted"/>
<dbReference type="Proteomes" id="UP000050501">
    <property type="component" value="Unassembled WGS sequence"/>
</dbReference>